<dbReference type="Gene3D" id="3.40.190.10">
    <property type="entry name" value="Periplasmic binding protein-like II"/>
    <property type="match status" value="1"/>
</dbReference>
<dbReference type="EMBL" id="LLYB01000125">
    <property type="protein sequence ID" value="KRR16751.1"/>
    <property type="molecule type" value="Genomic_DNA"/>
</dbReference>
<dbReference type="GO" id="GO:0003677">
    <property type="term" value="F:DNA binding"/>
    <property type="evidence" value="ECO:0007669"/>
    <property type="project" value="UniProtKB-KW"/>
</dbReference>
<dbReference type="Gene3D" id="3.90.105.50">
    <property type="match status" value="1"/>
</dbReference>
<keyword evidence="3" id="KW-0238">DNA-binding</keyword>
<gene>
    <name evidence="3" type="ORF">CQ14_14235</name>
</gene>
<dbReference type="Pfam" id="PF12727">
    <property type="entry name" value="PBP_like"/>
    <property type="match status" value="1"/>
</dbReference>
<dbReference type="InterPro" id="IPR041657">
    <property type="entry name" value="HTH_17"/>
</dbReference>
<evidence type="ECO:0000259" key="1">
    <source>
        <dbReference type="Pfam" id="PF12727"/>
    </source>
</evidence>
<reference evidence="3 4" key="1">
    <citation type="submission" date="2014-03" db="EMBL/GenBank/DDBJ databases">
        <title>Bradyrhizobium valentinum sp. nov., isolated from effective nodules of Lupinus mariae-josephae, a lupine endemic of basic-lime soils in Eastern Spain.</title>
        <authorList>
            <person name="Duran D."/>
            <person name="Rey L."/>
            <person name="Navarro A."/>
            <person name="Busquets A."/>
            <person name="Imperial J."/>
            <person name="Ruiz-Argueso T."/>
        </authorList>
    </citation>
    <scope>NUCLEOTIDE SEQUENCE [LARGE SCALE GENOMIC DNA]</scope>
    <source>
        <strain evidence="3 4">CCBAU 23086</strain>
    </source>
</reference>
<dbReference type="InterPro" id="IPR038148">
    <property type="entry name" value="Tn1545/Tn916_Xis"/>
</dbReference>
<name>A0A0R3MFR0_9BRAD</name>
<dbReference type="AlphaFoldDB" id="A0A0R3MFR0"/>
<evidence type="ECO:0000313" key="3">
    <source>
        <dbReference type="EMBL" id="KRR16751.1"/>
    </source>
</evidence>
<comment type="caution">
    <text evidence="3">The sequence shown here is derived from an EMBL/GenBank/DDBJ whole genome shotgun (WGS) entry which is preliminary data.</text>
</comment>
<feature type="domain" description="PBP" evidence="1">
    <location>
        <begin position="85"/>
        <end position="270"/>
    </location>
</feature>
<dbReference type="RefSeq" id="WP_057862519.1">
    <property type="nucleotide sequence ID" value="NZ_LLYB01000125.1"/>
</dbReference>
<dbReference type="NCBIfam" id="TIGR01764">
    <property type="entry name" value="excise"/>
    <property type="match status" value="1"/>
</dbReference>
<dbReference type="InterPro" id="IPR010093">
    <property type="entry name" value="SinI_DNA-bd"/>
</dbReference>
<dbReference type="Proteomes" id="UP000051660">
    <property type="component" value="Unassembled WGS sequence"/>
</dbReference>
<dbReference type="SUPFAM" id="SSF53850">
    <property type="entry name" value="Periplasmic binding protein-like II"/>
    <property type="match status" value="1"/>
</dbReference>
<dbReference type="PANTHER" id="PTHR38431">
    <property type="entry name" value="BLL2305 PROTEIN"/>
    <property type="match status" value="1"/>
</dbReference>
<evidence type="ECO:0000313" key="4">
    <source>
        <dbReference type="Proteomes" id="UP000051660"/>
    </source>
</evidence>
<feature type="domain" description="Helix-turn-helix" evidence="2">
    <location>
        <begin position="6"/>
        <end position="53"/>
    </location>
</feature>
<dbReference type="PANTHER" id="PTHR38431:SF1">
    <property type="entry name" value="BLL2305 PROTEIN"/>
    <property type="match status" value="1"/>
</dbReference>
<organism evidence="3 4">
    <name type="scientific">Bradyrhizobium lablabi</name>
    <dbReference type="NCBI Taxonomy" id="722472"/>
    <lineage>
        <taxon>Bacteria</taxon>
        <taxon>Pseudomonadati</taxon>
        <taxon>Pseudomonadota</taxon>
        <taxon>Alphaproteobacteria</taxon>
        <taxon>Hyphomicrobiales</taxon>
        <taxon>Nitrobacteraceae</taxon>
        <taxon>Bradyrhizobium</taxon>
    </lineage>
</organism>
<evidence type="ECO:0000259" key="2">
    <source>
        <dbReference type="Pfam" id="PF12728"/>
    </source>
</evidence>
<dbReference type="Pfam" id="PF12728">
    <property type="entry name" value="HTH_17"/>
    <property type="match status" value="1"/>
</dbReference>
<sequence>MPIRELLTTDEAADYLRLSERKLYELVADRAVPCSKVTGRWLFSRAALDRWVSAGLIAPAGLAQVSAPPIVGGSHDPLLEWSLRESNSGLASLPEGSEEGLRRLTRGEVMIAAIHLHRLDGDDERANLDAVADAAGLHDAVVLGFARREQGILVAAGNPLDLSDIASIAASRARMAQRPAGAGAQLLLLALLARARLALDDVKLAKPAFPTGPDIAQAIRAGRIDCGIATRSVAKSAGLDFLPLTWERFDLVMRQRDYFMKGPQALFDFMRQTGFRDRAGELGGYDVGEAGVVRLVN</sequence>
<dbReference type="InterPro" id="IPR024370">
    <property type="entry name" value="PBP_domain"/>
</dbReference>
<proteinExistence type="predicted"/>
<dbReference type="OrthoDB" id="9805928at2"/>
<protein>
    <submittedName>
        <fullName evidence="3">DNA-binding protein</fullName>
    </submittedName>
</protein>
<accession>A0A0R3MFR0</accession>